<dbReference type="SUPFAM" id="SSF51182">
    <property type="entry name" value="RmlC-like cupins"/>
    <property type="match status" value="1"/>
</dbReference>
<keyword evidence="2" id="KW-0862">Zinc</keyword>
<dbReference type="PANTHER" id="PTHR42742">
    <property type="entry name" value="TRANSCRIPTIONAL REPRESSOR MPRA"/>
    <property type="match status" value="1"/>
</dbReference>
<dbReference type="InterPro" id="IPR014710">
    <property type="entry name" value="RmlC-like_jellyroll"/>
</dbReference>
<dbReference type="RefSeq" id="WP_077198675.1">
    <property type="nucleotide sequence ID" value="NZ_LBFC01000022.1"/>
</dbReference>
<dbReference type="GO" id="GO:0016853">
    <property type="term" value="F:isomerase activity"/>
    <property type="evidence" value="ECO:0007669"/>
    <property type="project" value="UniProtKB-KW"/>
</dbReference>
<evidence type="ECO:0000259" key="3">
    <source>
        <dbReference type="Pfam" id="PF20511"/>
    </source>
</evidence>
<accession>A0ABX3IG68</accession>
<keyword evidence="1" id="KW-0479">Metal-binding</keyword>
<dbReference type="CDD" id="cd07010">
    <property type="entry name" value="cupin_PMI_type_I_N_bac"/>
    <property type="match status" value="1"/>
</dbReference>
<comment type="caution">
    <text evidence="4">The sequence shown here is derived from an EMBL/GenBank/DDBJ whole genome shotgun (WGS) entry which is preliminary data.</text>
</comment>
<evidence type="ECO:0000256" key="1">
    <source>
        <dbReference type="ARBA" id="ARBA00022723"/>
    </source>
</evidence>
<feature type="domain" description="Phosphomannose isomerase type I catalytic" evidence="3">
    <location>
        <begin position="1"/>
        <end position="94"/>
    </location>
</feature>
<dbReference type="Proteomes" id="UP000242616">
    <property type="component" value="Unassembled WGS sequence"/>
</dbReference>
<dbReference type="Pfam" id="PF20511">
    <property type="entry name" value="PMI_typeI_cat"/>
    <property type="match status" value="1"/>
</dbReference>
<dbReference type="InterPro" id="IPR051804">
    <property type="entry name" value="Carb_Metab_Reg_Kinase/Isom"/>
</dbReference>
<dbReference type="EMBL" id="LBFC01000022">
    <property type="protein sequence ID" value="ONN26822.1"/>
    <property type="molecule type" value="Genomic_DNA"/>
</dbReference>
<dbReference type="Gene3D" id="2.60.120.10">
    <property type="entry name" value="Jelly Rolls"/>
    <property type="match status" value="1"/>
</dbReference>
<dbReference type="InterPro" id="IPR011051">
    <property type="entry name" value="RmlC_Cupin_sf"/>
</dbReference>
<organism evidence="4 5">
    <name type="scientific">Thermosipho affectus</name>
    <dbReference type="NCBI Taxonomy" id="660294"/>
    <lineage>
        <taxon>Bacteria</taxon>
        <taxon>Thermotogati</taxon>
        <taxon>Thermotogota</taxon>
        <taxon>Thermotogae</taxon>
        <taxon>Thermotogales</taxon>
        <taxon>Fervidobacteriaceae</taxon>
        <taxon>Thermosipho</taxon>
    </lineage>
</organism>
<name>A0ABX3IG68_9BACT</name>
<evidence type="ECO:0000313" key="4">
    <source>
        <dbReference type="EMBL" id="ONN26822.1"/>
    </source>
</evidence>
<evidence type="ECO:0000313" key="5">
    <source>
        <dbReference type="Proteomes" id="UP000242616"/>
    </source>
</evidence>
<gene>
    <name evidence="4" type="ORF">XJ44_08130</name>
</gene>
<protein>
    <submittedName>
        <fullName evidence="4">Mannose-6-phosphate isomerase</fullName>
    </submittedName>
</protein>
<keyword evidence="5" id="KW-1185">Reference proteome</keyword>
<proteinExistence type="predicted"/>
<dbReference type="InterPro" id="IPR046457">
    <property type="entry name" value="PMI_typeI_cat"/>
</dbReference>
<reference evidence="4 5" key="1">
    <citation type="submission" date="2015-06" db="EMBL/GenBank/DDBJ databases">
        <title>Genome sequencing of Thermotogales isolates from hydrothermal vents.</title>
        <authorList>
            <person name="Haverkamp T.H."/>
            <person name="Kublanov I.V."/>
            <person name="Nesbo C.L."/>
        </authorList>
    </citation>
    <scope>NUCLEOTIDE SEQUENCE [LARGE SCALE GENOMIC DNA]</scope>
    <source>
        <strain evidence="5">ik275mar</strain>
    </source>
</reference>
<sequence length="262" mass="29949">MIKVRPQFRNQIWGNKKINEIFGIKEGKIGEIWLVSGHPLFTTLVDGKDINEISESLCGERFERFPLLVKLISTSDWLSLQVHPDDEYAKIVENEPWGKNEAWYFLSDGEIAICEEPSLIPRAVKEGNWQGILKILKVKKGTFVNIPAGVIHALGPNSTVIEVQQSSDLTYRIYDWGRPRETHLKKALEVAKSVKFKDLFFDRIDTKYFKMDVVKNCKIDGFSIVVPEKIDKNFGASIIPRGSKEDIYDSIVIKLGEFFLNS</sequence>
<dbReference type="PANTHER" id="PTHR42742:SF3">
    <property type="entry name" value="FRUCTOKINASE"/>
    <property type="match status" value="1"/>
</dbReference>
<keyword evidence="4" id="KW-0413">Isomerase</keyword>
<evidence type="ECO:0000256" key="2">
    <source>
        <dbReference type="ARBA" id="ARBA00022833"/>
    </source>
</evidence>